<keyword evidence="7" id="KW-1185">Reference proteome</keyword>
<accession>A0A2J6RQP9</accession>
<proteinExistence type="inferred from homology"/>
<gene>
    <name evidence="6" type="ORF">L207DRAFT_625524</name>
</gene>
<dbReference type="GO" id="GO:0016491">
    <property type="term" value="F:oxidoreductase activity"/>
    <property type="evidence" value="ECO:0007669"/>
    <property type="project" value="UniProtKB-KW"/>
</dbReference>
<dbReference type="NCBIfam" id="TIGR03649">
    <property type="entry name" value="ergot_EASG"/>
    <property type="match status" value="1"/>
</dbReference>
<dbReference type="Proteomes" id="UP000235786">
    <property type="component" value="Unassembled WGS sequence"/>
</dbReference>
<protein>
    <submittedName>
        <fullName evidence="6">NAD(P)-binding protein</fullName>
    </submittedName>
</protein>
<dbReference type="InterPro" id="IPR036291">
    <property type="entry name" value="NAD(P)-bd_dom_sf"/>
</dbReference>
<dbReference type="InterPro" id="IPR051604">
    <property type="entry name" value="Ergot_Alk_Oxidoreductase"/>
</dbReference>
<organism evidence="6 7">
    <name type="scientific">Hyaloscypha variabilis (strain UAMH 11265 / GT02V1 / F)</name>
    <name type="common">Meliniomyces variabilis</name>
    <dbReference type="NCBI Taxonomy" id="1149755"/>
    <lineage>
        <taxon>Eukaryota</taxon>
        <taxon>Fungi</taxon>
        <taxon>Dikarya</taxon>
        <taxon>Ascomycota</taxon>
        <taxon>Pezizomycotina</taxon>
        <taxon>Leotiomycetes</taxon>
        <taxon>Helotiales</taxon>
        <taxon>Hyaloscyphaceae</taxon>
        <taxon>Hyaloscypha</taxon>
        <taxon>Hyaloscypha variabilis</taxon>
    </lineage>
</organism>
<evidence type="ECO:0000256" key="2">
    <source>
        <dbReference type="ARBA" id="ARBA00005372"/>
    </source>
</evidence>
<dbReference type="EMBL" id="KZ613945">
    <property type="protein sequence ID" value="PMD40841.1"/>
    <property type="molecule type" value="Genomic_DNA"/>
</dbReference>
<dbReference type="InterPro" id="IPR019901">
    <property type="entry name" value="Ergot_alkaloid_biosynthesis"/>
</dbReference>
<evidence type="ECO:0000313" key="7">
    <source>
        <dbReference type="Proteomes" id="UP000235786"/>
    </source>
</evidence>
<keyword evidence="3" id="KW-0017">Alkaloid metabolism</keyword>
<evidence type="ECO:0000256" key="4">
    <source>
        <dbReference type="ARBA" id="ARBA00023002"/>
    </source>
</evidence>
<dbReference type="Gene3D" id="3.40.50.720">
    <property type="entry name" value="NAD(P)-binding Rossmann-like Domain"/>
    <property type="match status" value="1"/>
</dbReference>
<dbReference type="PANTHER" id="PTHR43162">
    <property type="match status" value="1"/>
</dbReference>
<evidence type="ECO:0000256" key="1">
    <source>
        <dbReference type="ARBA" id="ARBA00005107"/>
    </source>
</evidence>
<dbReference type="Gene3D" id="3.90.25.10">
    <property type="entry name" value="UDP-galactose 4-epimerase, domain 1"/>
    <property type="match status" value="1"/>
</dbReference>
<dbReference type="GO" id="GO:0035835">
    <property type="term" value="P:indole alkaloid biosynthetic process"/>
    <property type="evidence" value="ECO:0007669"/>
    <property type="project" value="UniProtKB-UniPathway"/>
</dbReference>
<dbReference type="PANTHER" id="PTHR43162:SF1">
    <property type="entry name" value="PRESTALK A DIFFERENTIATION PROTEIN A"/>
    <property type="match status" value="1"/>
</dbReference>
<dbReference type="UniPathway" id="UPA00327"/>
<evidence type="ECO:0000256" key="3">
    <source>
        <dbReference type="ARBA" id="ARBA00022589"/>
    </source>
</evidence>
<sequence length="288" mass="31643">MAILLTGGTGKTSTHLAKLLQDANIPFLLTSRKGQAGAPSGMEAVKFDWDDASTYEAPFQHKFPNGETIKAVYLIGPQSHNASPLMISFVGIAIKHGVKRVVMLTGSETERNGGIHSGSVWQHLEDSGVEYCVLRATWFMENLTQWQHLGSIKNEGKIYSACGDGKVPFVSVADIAAVAFYALTVEKLPSTDYRVLGPELLTHDQLAEKLSKGLGRKIENVKLTKEESAERWSEVNHAPEPLAQFMAKLESLTADKREERTNSVVEKVTGRPPMTFDAFVQENKSVWG</sequence>
<evidence type="ECO:0000259" key="5">
    <source>
        <dbReference type="Pfam" id="PF05368"/>
    </source>
</evidence>
<dbReference type="SUPFAM" id="SSF51735">
    <property type="entry name" value="NAD(P)-binding Rossmann-fold domains"/>
    <property type="match status" value="1"/>
</dbReference>
<keyword evidence="4" id="KW-0560">Oxidoreductase</keyword>
<dbReference type="InterPro" id="IPR008030">
    <property type="entry name" value="NmrA-like"/>
</dbReference>
<dbReference type="OrthoDB" id="419598at2759"/>
<dbReference type="AlphaFoldDB" id="A0A2J6RQP9"/>
<comment type="pathway">
    <text evidence="1">Alkaloid biosynthesis; ergot alkaloid biosynthesis.</text>
</comment>
<feature type="domain" description="NmrA-like" evidence="5">
    <location>
        <begin position="120"/>
        <end position="259"/>
    </location>
</feature>
<evidence type="ECO:0000313" key="6">
    <source>
        <dbReference type="EMBL" id="PMD40841.1"/>
    </source>
</evidence>
<dbReference type="Pfam" id="PF05368">
    <property type="entry name" value="NmrA"/>
    <property type="match status" value="1"/>
</dbReference>
<reference evidence="6 7" key="1">
    <citation type="submission" date="2016-04" db="EMBL/GenBank/DDBJ databases">
        <title>A degradative enzymes factory behind the ericoid mycorrhizal symbiosis.</title>
        <authorList>
            <consortium name="DOE Joint Genome Institute"/>
            <person name="Martino E."/>
            <person name="Morin E."/>
            <person name="Grelet G."/>
            <person name="Kuo A."/>
            <person name="Kohler A."/>
            <person name="Daghino S."/>
            <person name="Barry K."/>
            <person name="Choi C."/>
            <person name="Cichocki N."/>
            <person name="Clum A."/>
            <person name="Copeland A."/>
            <person name="Hainaut M."/>
            <person name="Haridas S."/>
            <person name="Labutti K."/>
            <person name="Lindquist E."/>
            <person name="Lipzen A."/>
            <person name="Khouja H.-R."/>
            <person name="Murat C."/>
            <person name="Ohm R."/>
            <person name="Olson A."/>
            <person name="Spatafora J."/>
            <person name="Veneault-Fourrey C."/>
            <person name="Henrissat B."/>
            <person name="Grigoriev I."/>
            <person name="Martin F."/>
            <person name="Perotto S."/>
        </authorList>
    </citation>
    <scope>NUCLEOTIDE SEQUENCE [LARGE SCALE GENOMIC DNA]</scope>
    <source>
        <strain evidence="6 7">F</strain>
    </source>
</reference>
<comment type="similarity">
    <text evidence="2">Belongs to the fgaFS/easG family.</text>
</comment>
<name>A0A2J6RQP9_HYAVF</name>